<dbReference type="Pfam" id="PF00804">
    <property type="entry name" value="Syntaxin"/>
    <property type="match status" value="1"/>
</dbReference>
<dbReference type="OMA" id="REIMIEF"/>
<dbReference type="SMART" id="SM00503">
    <property type="entry name" value="SynN"/>
    <property type="match status" value="1"/>
</dbReference>
<dbReference type="GO" id="GO:0031201">
    <property type="term" value="C:SNARE complex"/>
    <property type="evidence" value="ECO:0007669"/>
    <property type="project" value="TreeGrafter"/>
</dbReference>
<dbReference type="Gene3D" id="1.20.58.70">
    <property type="match status" value="1"/>
</dbReference>
<keyword evidence="6" id="KW-1185">Reference proteome</keyword>
<evidence type="ECO:0000256" key="3">
    <source>
        <dbReference type="SAM" id="MobiDB-lite"/>
    </source>
</evidence>
<dbReference type="GO" id="GO:0005484">
    <property type="term" value="F:SNAP receptor activity"/>
    <property type="evidence" value="ECO:0007669"/>
    <property type="project" value="TreeGrafter"/>
</dbReference>
<comment type="similarity">
    <text evidence="1">Belongs to the syntaxin family.</text>
</comment>
<evidence type="ECO:0000256" key="1">
    <source>
        <dbReference type="ARBA" id="ARBA00009063"/>
    </source>
</evidence>
<dbReference type="Gene3D" id="1.20.5.110">
    <property type="match status" value="1"/>
</dbReference>
<dbReference type="GO" id="GO:0048278">
    <property type="term" value="P:vesicle docking"/>
    <property type="evidence" value="ECO:0007669"/>
    <property type="project" value="TreeGrafter"/>
</dbReference>
<dbReference type="InterPro" id="IPR000727">
    <property type="entry name" value="T_SNARE_dom"/>
</dbReference>
<dbReference type="Ensembl" id="ENSMMOT00000028341.1">
    <property type="protein sequence ID" value="ENSMMOP00000027868.1"/>
    <property type="gene ID" value="ENSMMOG00000021063.1"/>
</dbReference>
<dbReference type="GO" id="GO:0008021">
    <property type="term" value="C:synaptic vesicle"/>
    <property type="evidence" value="ECO:0007669"/>
    <property type="project" value="TreeGrafter"/>
</dbReference>
<evidence type="ECO:0000313" key="6">
    <source>
        <dbReference type="Proteomes" id="UP000261620"/>
    </source>
</evidence>
<dbReference type="InterPro" id="IPR045242">
    <property type="entry name" value="Syntaxin"/>
</dbReference>
<dbReference type="STRING" id="94237.ENSMMOP00000027868"/>
<feature type="domain" description="T-SNARE coiled-coil homology" evidence="4">
    <location>
        <begin position="228"/>
        <end position="290"/>
    </location>
</feature>
<evidence type="ECO:0000259" key="4">
    <source>
        <dbReference type="PROSITE" id="PS50192"/>
    </source>
</evidence>
<dbReference type="GO" id="GO:0048787">
    <property type="term" value="C:presynaptic active zone membrane"/>
    <property type="evidence" value="ECO:0007669"/>
    <property type="project" value="TreeGrafter"/>
</dbReference>
<evidence type="ECO:0000313" key="5">
    <source>
        <dbReference type="Ensembl" id="ENSMMOP00000027868.1"/>
    </source>
</evidence>
<feature type="compositionally biased region" description="Basic and acidic residues" evidence="3">
    <location>
        <begin position="97"/>
        <end position="111"/>
    </location>
</feature>
<dbReference type="PANTHER" id="PTHR19957">
    <property type="entry name" value="SYNTAXIN"/>
    <property type="match status" value="1"/>
</dbReference>
<dbReference type="SUPFAM" id="SSF47661">
    <property type="entry name" value="t-snare proteins"/>
    <property type="match status" value="1"/>
</dbReference>
<dbReference type="GO" id="GO:0006886">
    <property type="term" value="P:intracellular protein transport"/>
    <property type="evidence" value="ECO:0007669"/>
    <property type="project" value="TreeGrafter"/>
</dbReference>
<dbReference type="InterPro" id="IPR010989">
    <property type="entry name" value="SNARE"/>
</dbReference>
<dbReference type="PROSITE" id="PS50192">
    <property type="entry name" value="T_SNARE"/>
    <property type="match status" value="1"/>
</dbReference>
<dbReference type="GO" id="GO:0000149">
    <property type="term" value="F:SNARE binding"/>
    <property type="evidence" value="ECO:0007669"/>
    <property type="project" value="TreeGrafter"/>
</dbReference>
<feature type="region of interest" description="Disordered" evidence="3">
    <location>
        <begin position="85"/>
        <end position="111"/>
    </location>
</feature>
<evidence type="ECO:0000256" key="2">
    <source>
        <dbReference type="ARBA" id="ARBA00023054"/>
    </source>
</evidence>
<keyword evidence="2" id="KW-0175">Coiled coil</keyword>
<reference evidence="5" key="2">
    <citation type="submission" date="2025-09" db="UniProtKB">
        <authorList>
            <consortium name="Ensembl"/>
        </authorList>
    </citation>
    <scope>IDENTIFICATION</scope>
</reference>
<dbReference type="SMART" id="SM00397">
    <property type="entry name" value="t_SNARE"/>
    <property type="match status" value="1"/>
</dbReference>
<organism evidence="5 6">
    <name type="scientific">Mola mola</name>
    <name type="common">Ocean sunfish</name>
    <name type="synonym">Tetraodon mola</name>
    <dbReference type="NCBI Taxonomy" id="94237"/>
    <lineage>
        <taxon>Eukaryota</taxon>
        <taxon>Metazoa</taxon>
        <taxon>Chordata</taxon>
        <taxon>Craniata</taxon>
        <taxon>Vertebrata</taxon>
        <taxon>Euteleostomi</taxon>
        <taxon>Actinopterygii</taxon>
        <taxon>Neopterygii</taxon>
        <taxon>Teleostei</taxon>
        <taxon>Neoteleostei</taxon>
        <taxon>Acanthomorphata</taxon>
        <taxon>Eupercaria</taxon>
        <taxon>Tetraodontiformes</taxon>
        <taxon>Molidae</taxon>
        <taxon>Mola</taxon>
    </lineage>
</organism>
<dbReference type="CDD" id="cd00179">
    <property type="entry name" value="SynN"/>
    <property type="match status" value="1"/>
</dbReference>
<dbReference type="GO" id="GO:0031629">
    <property type="term" value="P:synaptic vesicle fusion to presynaptic active zone membrane"/>
    <property type="evidence" value="ECO:0007669"/>
    <property type="project" value="TreeGrafter"/>
</dbReference>
<reference evidence="5" key="1">
    <citation type="submission" date="2025-08" db="UniProtKB">
        <authorList>
            <consortium name="Ensembl"/>
        </authorList>
    </citation>
    <scope>IDENTIFICATION</scope>
</reference>
<dbReference type="PANTHER" id="PTHR19957:SF36">
    <property type="entry name" value="SYNTAXIN-2"/>
    <property type="match status" value="1"/>
</dbReference>
<dbReference type="InterPro" id="IPR006011">
    <property type="entry name" value="Syntaxin_N"/>
</dbReference>
<accession>A0A3Q3X9W2</accession>
<dbReference type="Proteomes" id="UP000261620">
    <property type="component" value="Unplaced"/>
</dbReference>
<protein>
    <recommendedName>
        <fullName evidence="4">t-SNARE coiled-coil homology domain-containing protein</fullName>
    </recommendedName>
</protein>
<name>A0A3Q3X9W2_MOLML</name>
<sequence>MQRSDRVHTRFHLTKRVTNRKQPQKTLLHLNTIWIRVLRGGKVLTAAVSFRPPREPGDVSVRVCVQVGEVRSLLEQISGQAAEVERRHGAILSSPEPDQRSKEQLQKLNDDTKRNADLVRDKLKCERLSGHVLRLAAVRRTHLLSRSVQQVCHLTRCFADVMRKHQAAQSCFREKLKAQIQRQLEIVNKVTTDEELEELLHRDNLAVFISHVSAGSLSIGSDASSRALSEIQSRYQDIVRLESSVRELHEVFVDAAVLLEIQGEMLNNIERNVSGAAEYVQVSKAETHKAVTYKKNPYKVASLPGFLKSFKKKTRAQTGPDPSDQDQD</sequence>
<proteinExistence type="inferred from homology"/>
<dbReference type="AlphaFoldDB" id="A0A3Q3X9W2"/>